<dbReference type="EMBL" id="JAMJEV010000023">
    <property type="protein sequence ID" value="MDO0825300.1"/>
    <property type="molecule type" value="Genomic_DNA"/>
</dbReference>
<dbReference type="RefSeq" id="WP_302049921.1">
    <property type="nucleotide sequence ID" value="NZ_JAMJEV010000023.1"/>
</dbReference>
<evidence type="ECO:0000313" key="1">
    <source>
        <dbReference type="EMBL" id="MDO0825300.1"/>
    </source>
</evidence>
<keyword evidence="2" id="KW-1185">Reference proteome</keyword>
<gene>
    <name evidence="1" type="ORF">M8H41_20940</name>
</gene>
<protein>
    <submittedName>
        <fullName evidence="1">Uncharacterized protein</fullName>
    </submittedName>
</protein>
<evidence type="ECO:0000313" key="2">
    <source>
        <dbReference type="Proteomes" id="UP001176021"/>
    </source>
</evidence>
<accession>A0ABT8QXE1</accession>
<sequence length="295" mass="31837">MAILSTGPIENRPVGGVRPTQQVTVKIDNNDSTNSSSVLLQGYHLNGTRTLYVLELFIVAPNQVITKDYFANFDAFEFVFTTSGPAEGSTEISVWGKSGSGQLIAAHRLVLDELSVSVGPGVQTVTSGPIFRDADTSFIQVSALNVSNDPQTVTVSILNWQNQCPPEEFPKFGFLCGEIVNEPENGNGDGVTIQNGVIFFPPVGFIPVLTPFTFTIPAGQLFSVQAYPGNPIIPPDPVYEVQVTLPTGPVLPVDPVLPIDPIRVNTWGIDGFGFIQEGNTVLHHQFTRFLPTDPI</sequence>
<proteinExistence type="predicted"/>
<comment type="caution">
    <text evidence="1">The sequence shown here is derived from an EMBL/GenBank/DDBJ whole genome shotgun (WGS) entry which is preliminary data.</text>
</comment>
<dbReference type="Proteomes" id="UP001176021">
    <property type="component" value="Unassembled WGS sequence"/>
</dbReference>
<reference evidence="1" key="1">
    <citation type="submission" date="2022-05" db="EMBL/GenBank/DDBJ databases">
        <title>Expanded diversity of anoxic marine methylotrophy in a Black Sea sulfate reducing microorganism.</title>
        <authorList>
            <person name="Fischer P.Q."/>
            <person name="Stams A.J.M."/>
            <person name="Villanueva L."/>
            <person name="Sousa D.Z."/>
        </authorList>
    </citation>
    <scope>NUCLEOTIDE SEQUENCE</scope>
    <source>
        <strain evidence="1">P130</strain>
    </source>
</reference>
<name>A0ABT8QXE1_9FIRM</name>
<organism evidence="1 2">
    <name type="scientific">Desulfosporosinus nitroreducens</name>
    <dbReference type="NCBI Taxonomy" id="2018668"/>
    <lineage>
        <taxon>Bacteria</taxon>
        <taxon>Bacillati</taxon>
        <taxon>Bacillota</taxon>
        <taxon>Clostridia</taxon>
        <taxon>Eubacteriales</taxon>
        <taxon>Desulfitobacteriaceae</taxon>
        <taxon>Desulfosporosinus</taxon>
    </lineage>
</organism>